<feature type="region of interest" description="Disordered" evidence="1">
    <location>
        <begin position="259"/>
        <end position="282"/>
    </location>
</feature>
<proteinExistence type="predicted"/>
<dbReference type="SMART" id="SM00612">
    <property type="entry name" value="Kelch"/>
    <property type="match status" value="5"/>
</dbReference>
<dbReference type="EMBL" id="CM026430">
    <property type="protein sequence ID" value="KAG0561928.1"/>
    <property type="molecule type" value="Genomic_DNA"/>
</dbReference>
<dbReference type="EMBL" id="CM026430">
    <property type="protein sequence ID" value="KAG0561929.1"/>
    <property type="molecule type" value="Genomic_DNA"/>
</dbReference>
<feature type="region of interest" description="Disordered" evidence="1">
    <location>
        <begin position="1"/>
        <end position="29"/>
    </location>
</feature>
<dbReference type="PROSITE" id="PS51222">
    <property type="entry name" value="DCD"/>
    <property type="match status" value="1"/>
</dbReference>
<dbReference type="Pfam" id="PF10539">
    <property type="entry name" value="Dev_Cell_Death"/>
    <property type="match status" value="1"/>
</dbReference>
<dbReference type="SUPFAM" id="SSF117281">
    <property type="entry name" value="Kelch motif"/>
    <property type="match status" value="1"/>
</dbReference>
<dbReference type="Gene3D" id="2.120.10.80">
    <property type="entry name" value="Kelch-type beta propeller"/>
    <property type="match status" value="2"/>
</dbReference>
<feature type="domain" description="DCD" evidence="2">
    <location>
        <begin position="35"/>
        <end position="167"/>
    </location>
</feature>
<keyword evidence="4" id="KW-1185">Reference proteome</keyword>
<dbReference type="AlphaFoldDB" id="A0A8T0GW47"/>
<sequence>MGAGRQTQTYLVPASGGPSGGGAIGPPPQRNLGKTDLGGVIFGCTHVTMNECLTKNLFGLPAQHIKYVQHIRPGMCLFLFNYSGRLLHGIYEAVGDGALNIDPTAWTEGRGKTQFPAQVKFKIRQSCSPLSEPVFKEAILDNYFSEIKFTFELTISQKDHLLSLFTKNMQGLTKSFSSNTPSQALKIGGPVKGLKKVGDSEDPGAAKRKTFMPSIGNAWQKVGPVDSGKESSDDVKSYSFHHSGKLIEEAFETSSENLFNASKPASGTRDGTSDDNPSVYPEVSRQKGDYAAYGVASFQGQSSDVKNVDAGNGDFDKNEFDKAARQRSILEKLQRLDPSRADISQQQQPTVIEKFQGLNITSVDQSQQRDNSQSGFQYSTYNEVDSTGGTVVAITPRKMHADWERHAEEKAAHEQAVLREDRDRLWVTTSAVDMNTARVFKRSLEVSANTIAQMRQDSREFHRLLIELRARTDQQLEQQKTLERLLTTNAMLEQSQASMAAELAKVRLEMSELKSQINILNTHGEVQSNKHLSTSRPYAGSPVSGAQLVPQAPHELYILGGLADVWLDSVVGFSPHSNQLKNVSPLLAPRSYAASSILHGYIYLYGGGDGTSWSDSVERYNRASDMWEICPSMAIKRGSLGGATVRDKIYALGGGNGAISFDDTECYDPVVGIWTASAKMLERRFCVASAELNGVIYALGGFDGQNYLMSVERFDPREGLWTAIAPLSIRRGSLSAAVLNEKLYALGGFDGRDFLNSVEIYDPRATKWMSGPSMISPRSYGASAVLGDALYTLGGMEYMNQSFQTSKMKMEKFTEAVGWQDVPIGNMINRNFVAAAVL</sequence>
<reference evidence="3" key="1">
    <citation type="submission" date="2020-06" db="EMBL/GenBank/DDBJ databases">
        <title>WGS assembly of Ceratodon purpureus strain R40.</title>
        <authorList>
            <person name="Carey S.B."/>
            <person name="Jenkins J."/>
            <person name="Shu S."/>
            <person name="Lovell J.T."/>
            <person name="Sreedasyam A."/>
            <person name="Maumus F."/>
            <person name="Tiley G.P."/>
            <person name="Fernandez-Pozo N."/>
            <person name="Barry K."/>
            <person name="Chen C."/>
            <person name="Wang M."/>
            <person name="Lipzen A."/>
            <person name="Daum C."/>
            <person name="Saski C.A."/>
            <person name="Payton A.C."/>
            <person name="Mcbreen J.C."/>
            <person name="Conrad R.E."/>
            <person name="Kollar L.M."/>
            <person name="Olsson S."/>
            <person name="Huttunen S."/>
            <person name="Landis J.B."/>
            <person name="Wickett N.J."/>
            <person name="Johnson M.G."/>
            <person name="Rensing S.A."/>
            <person name="Grimwood J."/>
            <person name="Schmutz J."/>
            <person name="Mcdaniel S.F."/>
        </authorList>
    </citation>
    <scope>NUCLEOTIDE SEQUENCE</scope>
    <source>
        <strain evidence="3">R40</strain>
    </source>
</reference>
<evidence type="ECO:0000259" key="2">
    <source>
        <dbReference type="PROSITE" id="PS51222"/>
    </source>
</evidence>
<evidence type="ECO:0000256" key="1">
    <source>
        <dbReference type="SAM" id="MobiDB-lite"/>
    </source>
</evidence>
<dbReference type="PRINTS" id="PR00501">
    <property type="entry name" value="KELCHREPEAT"/>
</dbReference>
<evidence type="ECO:0000313" key="3">
    <source>
        <dbReference type="EMBL" id="KAG0561928.1"/>
    </source>
</evidence>
<dbReference type="InterPro" id="IPR015915">
    <property type="entry name" value="Kelch-typ_b-propeller"/>
</dbReference>
<accession>A0A8T0GW47</accession>
<name>A0A8T0GW47_CERPU</name>
<gene>
    <name evidence="3" type="ORF">KC19_9G104000</name>
</gene>
<dbReference type="Proteomes" id="UP000822688">
    <property type="component" value="Chromosome 9"/>
</dbReference>
<feature type="compositionally biased region" description="Polar residues" evidence="1">
    <location>
        <begin position="1"/>
        <end position="10"/>
    </location>
</feature>
<feature type="region of interest" description="Disordered" evidence="1">
    <location>
        <begin position="187"/>
        <end position="211"/>
    </location>
</feature>
<dbReference type="PANTHER" id="PTHR46034">
    <property type="match status" value="1"/>
</dbReference>
<dbReference type="SMART" id="SM00767">
    <property type="entry name" value="DCD"/>
    <property type="match status" value="1"/>
</dbReference>
<dbReference type="InterPro" id="IPR006652">
    <property type="entry name" value="Kelch_1"/>
</dbReference>
<protein>
    <recommendedName>
        <fullName evidence="2">DCD domain-containing protein</fullName>
    </recommendedName>
</protein>
<dbReference type="PANTHER" id="PTHR46034:SF7">
    <property type="entry name" value="INFLUENZA VIRUS NS1A-BINDING PROTEIN"/>
    <property type="match status" value="1"/>
</dbReference>
<dbReference type="GO" id="GO:0034976">
    <property type="term" value="P:response to endoplasmic reticulum stress"/>
    <property type="evidence" value="ECO:0007669"/>
    <property type="project" value="InterPro"/>
</dbReference>
<evidence type="ECO:0000313" key="4">
    <source>
        <dbReference type="Proteomes" id="UP000822688"/>
    </source>
</evidence>
<organism evidence="3 4">
    <name type="scientific">Ceratodon purpureus</name>
    <name type="common">Fire moss</name>
    <name type="synonym">Dicranum purpureum</name>
    <dbReference type="NCBI Taxonomy" id="3225"/>
    <lineage>
        <taxon>Eukaryota</taxon>
        <taxon>Viridiplantae</taxon>
        <taxon>Streptophyta</taxon>
        <taxon>Embryophyta</taxon>
        <taxon>Bryophyta</taxon>
        <taxon>Bryophytina</taxon>
        <taxon>Bryopsida</taxon>
        <taxon>Dicranidae</taxon>
        <taxon>Pseudoditrichales</taxon>
        <taxon>Ditrichaceae</taxon>
        <taxon>Ceratodon</taxon>
    </lineage>
</organism>
<dbReference type="InterPro" id="IPR044832">
    <property type="entry name" value="NRP-like"/>
</dbReference>
<dbReference type="Pfam" id="PF01344">
    <property type="entry name" value="Kelch_1"/>
    <property type="match status" value="4"/>
</dbReference>
<dbReference type="InterPro" id="IPR013989">
    <property type="entry name" value="Dev_and_cell_death_domain"/>
</dbReference>
<comment type="caution">
    <text evidence="3">The sequence shown here is derived from an EMBL/GenBank/DDBJ whole genome shotgun (WGS) entry which is preliminary data.</text>
</comment>